<feature type="domain" description="PDZ" evidence="3">
    <location>
        <begin position="255"/>
        <end position="351"/>
    </location>
</feature>
<dbReference type="EMBL" id="CP066690">
    <property type="protein sequence ID" value="QQG45568.1"/>
    <property type="molecule type" value="Genomic_DNA"/>
</dbReference>
<dbReference type="Gene3D" id="2.30.42.10">
    <property type="match status" value="1"/>
</dbReference>
<dbReference type="PANTHER" id="PTHR43343">
    <property type="entry name" value="PEPTIDASE S12"/>
    <property type="match status" value="1"/>
</dbReference>
<evidence type="ECO:0000313" key="4">
    <source>
        <dbReference type="EMBL" id="QQG45568.1"/>
    </source>
</evidence>
<dbReference type="GO" id="GO:0006508">
    <property type="term" value="P:proteolysis"/>
    <property type="evidence" value="ECO:0007669"/>
    <property type="project" value="UniProtKB-KW"/>
</dbReference>
<dbReference type="InterPro" id="IPR036034">
    <property type="entry name" value="PDZ_sf"/>
</dbReference>
<organism evidence="4 5">
    <name type="scientific">Candidatus Sungiibacteriota bacterium</name>
    <dbReference type="NCBI Taxonomy" id="2750080"/>
    <lineage>
        <taxon>Bacteria</taxon>
        <taxon>Candidatus Sungiibacteriota</taxon>
    </lineage>
</organism>
<dbReference type="PRINTS" id="PR00834">
    <property type="entry name" value="PROTEASES2C"/>
</dbReference>
<dbReference type="InterPro" id="IPR001940">
    <property type="entry name" value="Peptidase_S1C"/>
</dbReference>
<dbReference type="InterPro" id="IPR051201">
    <property type="entry name" value="Chloro_Bact_Ser_Proteases"/>
</dbReference>
<protein>
    <submittedName>
        <fullName evidence="4">Trypsin-like peptidase domain-containing protein</fullName>
    </submittedName>
</protein>
<keyword evidence="2" id="KW-0378">Hydrolase</keyword>
<accession>A0A7T5RK42</accession>
<evidence type="ECO:0000313" key="5">
    <source>
        <dbReference type="Proteomes" id="UP000595618"/>
    </source>
</evidence>
<reference evidence="4 5" key="1">
    <citation type="submission" date="2020-07" db="EMBL/GenBank/DDBJ databases">
        <title>Huge and variable diversity of episymbiotic CPR bacteria and DPANN archaea in groundwater ecosystems.</title>
        <authorList>
            <person name="He C.Y."/>
            <person name="Keren R."/>
            <person name="Whittaker M."/>
            <person name="Farag I.F."/>
            <person name="Doudna J."/>
            <person name="Cate J.H.D."/>
            <person name="Banfield J.F."/>
        </authorList>
    </citation>
    <scope>NUCLEOTIDE SEQUENCE [LARGE SCALE GENOMIC DNA]</scope>
    <source>
        <strain evidence="4">NC_groundwater_541_Ag_S-0.1um_46_50</strain>
    </source>
</reference>
<gene>
    <name evidence="4" type="ORF">HYW89_01415</name>
</gene>
<proteinExistence type="predicted"/>
<name>A0A7T5RK42_9BACT</name>
<dbReference type="SUPFAM" id="SSF50494">
    <property type="entry name" value="Trypsin-like serine proteases"/>
    <property type="match status" value="1"/>
</dbReference>
<keyword evidence="1" id="KW-0645">Protease</keyword>
<dbReference type="Proteomes" id="UP000595618">
    <property type="component" value="Chromosome"/>
</dbReference>
<evidence type="ECO:0000259" key="3">
    <source>
        <dbReference type="Pfam" id="PF13180"/>
    </source>
</evidence>
<dbReference type="InterPro" id="IPR001478">
    <property type="entry name" value="PDZ"/>
</dbReference>
<dbReference type="InterPro" id="IPR009003">
    <property type="entry name" value="Peptidase_S1_PA"/>
</dbReference>
<dbReference type="CDD" id="cd06779">
    <property type="entry name" value="cpPDZ_Deg_HtrA-like"/>
    <property type="match status" value="1"/>
</dbReference>
<dbReference type="GO" id="GO:0004252">
    <property type="term" value="F:serine-type endopeptidase activity"/>
    <property type="evidence" value="ECO:0007669"/>
    <property type="project" value="InterPro"/>
</dbReference>
<sequence>MASSNYEEQIIGTTKKVMPAVVSIMVGKDYEELLKEHPYELMVPHGDHLDLPPPEEELPHTQGGKIRIGGGSGFLVDSSGLIVTNKHVVQDKNAEYLITVDREGDEDETFTAKVLARDPLNDVAILKIEGKNLPTIPLGDSGKIQLGQTVLAVGTALGEFQNTVSAGIVSGLSRFITAITDMEGHSQRLGGLIQTDAAINPGNSGGPLVNLQSEAIGINAAVVFGAQNIGFAIPINKARRDLEELKKYGRIRRPFLGIRYILLNPAIQKRFRLPVAQGALVLREGMPGKPAVVLGSSAHKAGIQEKDVLLEINETAIGEKKGVEEILENLELGKKIPVKILRDGKEELLTLVTEENL</sequence>
<dbReference type="PANTHER" id="PTHR43343:SF3">
    <property type="entry name" value="PROTEASE DO-LIKE 8, CHLOROPLASTIC"/>
    <property type="match status" value="1"/>
</dbReference>
<dbReference type="Pfam" id="PF13365">
    <property type="entry name" value="Trypsin_2"/>
    <property type="match status" value="1"/>
</dbReference>
<dbReference type="SUPFAM" id="SSF50156">
    <property type="entry name" value="PDZ domain-like"/>
    <property type="match status" value="1"/>
</dbReference>
<dbReference type="AlphaFoldDB" id="A0A7T5RK42"/>
<evidence type="ECO:0000256" key="1">
    <source>
        <dbReference type="ARBA" id="ARBA00022670"/>
    </source>
</evidence>
<dbReference type="Gene3D" id="2.40.10.120">
    <property type="match status" value="1"/>
</dbReference>
<dbReference type="Pfam" id="PF13180">
    <property type="entry name" value="PDZ_2"/>
    <property type="match status" value="1"/>
</dbReference>
<evidence type="ECO:0000256" key="2">
    <source>
        <dbReference type="ARBA" id="ARBA00022801"/>
    </source>
</evidence>